<dbReference type="PROSITE" id="PS50005">
    <property type="entry name" value="TPR"/>
    <property type="match status" value="1"/>
</dbReference>
<dbReference type="STRING" id="135208.A0A4Z0A153"/>
<gene>
    <name evidence="4" type="ORF">EWM64_g4488</name>
</gene>
<reference evidence="4 5" key="1">
    <citation type="submission" date="2019-02" db="EMBL/GenBank/DDBJ databases">
        <title>Genome sequencing of the rare red list fungi Hericium alpestre (H. flagellum).</title>
        <authorList>
            <person name="Buettner E."/>
            <person name="Kellner H."/>
        </authorList>
    </citation>
    <scope>NUCLEOTIDE SEQUENCE [LARGE SCALE GENOMIC DNA]</scope>
    <source>
        <strain evidence="4 5">DSM 108284</strain>
    </source>
</reference>
<organism evidence="4 5">
    <name type="scientific">Hericium alpestre</name>
    <dbReference type="NCBI Taxonomy" id="135208"/>
    <lineage>
        <taxon>Eukaryota</taxon>
        <taxon>Fungi</taxon>
        <taxon>Dikarya</taxon>
        <taxon>Basidiomycota</taxon>
        <taxon>Agaricomycotina</taxon>
        <taxon>Agaricomycetes</taxon>
        <taxon>Russulales</taxon>
        <taxon>Hericiaceae</taxon>
        <taxon>Hericium</taxon>
    </lineage>
</organism>
<dbReference type="SUPFAM" id="SSF48452">
    <property type="entry name" value="TPR-like"/>
    <property type="match status" value="1"/>
</dbReference>
<protein>
    <submittedName>
        <fullName evidence="4">Uncharacterized protein</fullName>
    </submittedName>
</protein>
<dbReference type="PANTHER" id="PTHR46423">
    <property type="entry name" value="RNA POLYMERASE II-ASSOCIATED PROTEIN 3"/>
    <property type="match status" value="1"/>
</dbReference>
<dbReference type="AlphaFoldDB" id="A0A4Z0A153"/>
<dbReference type="Proteomes" id="UP000298061">
    <property type="component" value="Unassembled WGS sequence"/>
</dbReference>
<dbReference type="Pfam" id="PF14559">
    <property type="entry name" value="TPR_19"/>
    <property type="match status" value="1"/>
</dbReference>
<name>A0A4Z0A153_9AGAM</name>
<dbReference type="InterPro" id="IPR019734">
    <property type="entry name" value="TPR_rpt"/>
</dbReference>
<feature type="compositionally biased region" description="Basic and acidic residues" evidence="3">
    <location>
        <begin position="30"/>
        <end position="48"/>
    </location>
</feature>
<keyword evidence="5" id="KW-1185">Reference proteome</keyword>
<evidence type="ECO:0000256" key="2">
    <source>
        <dbReference type="PROSITE-ProRule" id="PRU00339"/>
    </source>
</evidence>
<feature type="repeat" description="TPR" evidence="2">
    <location>
        <begin position="72"/>
        <end position="105"/>
    </location>
</feature>
<keyword evidence="1 2" id="KW-0802">TPR repeat</keyword>
<comment type="caution">
    <text evidence="4">The sequence shown here is derived from an EMBL/GenBank/DDBJ whole genome shotgun (WGS) entry which is preliminary data.</text>
</comment>
<accession>A0A4Z0A153</accession>
<dbReference type="SMART" id="SM00028">
    <property type="entry name" value="TPR"/>
    <property type="match status" value="3"/>
</dbReference>
<dbReference type="EMBL" id="SFCI01000487">
    <property type="protein sequence ID" value="TFY79529.1"/>
    <property type="molecule type" value="Genomic_DNA"/>
</dbReference>
<evidence type="ECO:0000313" key="4">
    <source>
        <dbReference type="EMBL" id="TFY79529.1"/>
    </source>
</evidence>
<evidence type="ECO:0000256" key="3">
    <source>
        <dbReference type="SAM" id="MobiDB-lite"/>
    </source>
</evidence>
<dbReference type="InterPro" id="IPR011990">
    <property type="entry name" value="TPR-like_helical_dom_sf"/>
</dbReference>
<dbReference type="Gene3D" id="1.25.40.10">
    <property type="entry name" value="Tetratricopeptide repeat domain"/>
    <property type="match status" value="1"/>
</dbReference>
<evidence type="ECO:0000256" key="1">
    <source>
        <dbReference type="ARBA" id="ARBA00022803"/>
    </source>
</evidence>
<sequence length="216" mass="24112">MASTSTSLPPLTEAQLAEALALRTAQRAKRASEKEKLAEEHKEKGNAKFKAQDYEGAVACYEEAMKVNGPRTAVLSNMALAYLKAEEYEAAEGAAQRALLHDPTFTKARYRRALARKGQDNILGAMLDIEVVLKQDPNLTEAKAVFRELNHLMDAPDYELDDVGSEDEYPDLDEPKVEIESASDSSDWNHEGNGIPCRYYNHNGCSKERDCMDFQH</sequence>
<dbReference type="OrthoDB" id="245563at2759"/>
<dbReference type="InterPro" id="IPR051966">
    <property type="entry name" value="RPAP3"/>
</dbReference>
<feature type="region of interest" description="Disordered" evidence="3">
    <location>
        <begin position="25"/>
        <end position="48"/>
    </location>
</feature>
<proteinExistence type="predicted"/>
<evidence type="ECO:0000313" key="5">
    <source>
        <dbReference type="Proteomes" id="UP000298061"/>
    </source>
</evidence>
<dbReference type="PANTHER" id="PTHR46423:SF1">
    <property type="entry name" value="RNA POLYMERASE II-ASSOCIATED PROTEIN 3"/>
    <property type="match status" value="1"/>
</dbReference>
<dbReference type="GO" id="GO:0101031">
    <property type="term" value="C:protein folding chaperone complex"/>
    <property type="evidence" value="ECO:0007669"/>
    <property type="project" value="TreeGrafter"/>
</dbReference>